<dbReference type="KEGG" id="hch:HCH_01321"/>
<gene>
    <name evidence="2" type="ordered locus">HCH_01321</name>
</gene>
<evidence type="ECO:0000256" key="1">
    <source>
        <dbReference type="SAM" id="MobiDB-lite"/>
    </source>
</evidence>
<proteinExistence type="predicted"/>
<evidence type="ECO:0008006" key="4">
    <source>
        <dbReference type="Google" id="ProtNLM"/>
    </source>
</evidence>
<protein>
    <recommendedName>
        <fullName evidence="4">Dockerin domain-containing protein</fullName>
    </recommendedName>
</protein>
<accession>Q2SMD5</accession>
<dbReference type="OrthoDB" id="869379at2"/>
<evidence type="ECO:0000313" key="3">
    <source>
        <dbReference type="Proteomes" id="UP000000238"/>
    </source>
</evidence>
<feature type="region of interest" description="Disordered" evidence="1">
    <location>
        <begin position="1103"/>
        <end position="1122"/>
    </location>
</feature>
<dbReference type="STRING" id="349521.HCH_01321"/>
<keyword evidence="3" id="KW-1185">Reference proteome</keyword>
<dbReference type="eggNOG" id="COG1075">
    <property type="taxonomic scope" value="Bacteria"/>
</dbReference>
<dbReference type="HOGENOM" id="CLU_277167_0_0_6"/>
<dbReference type="PROSITE" id="PS00018">
    <property type="entry name" value="EF_HAND_1"/>
    <property type="match status" value="1"/>
</dbReference>
<organism evidence="2 3">
    <name type="scientific">Hahella chejuensis (strain KCTC 2396)</name>
    <dbReference type="NCBI Taxonomy" id="349521"/>
    <lineage>
        <taxon>Bacteria</taxon>
        <taxon>Pseudomonadati</taxon>
        <taxon>Pseudomonadota</taxon>
        <taxon>Gammaproteobacteria</taxon>
        <taxon>Oceanospirillales</taxon>
        <taxon>Hahellaceae</taxon>
        <taxon>Hahella</taxon>
    </lineage>
</organism>
<dbReference type="PROSITE" id="PS51257">
    <property type="entry name" value="PROKAR_LIPOPROTEIN"/>
    <property type="match status" value="1"/>
</dbReference>
<dbReference type="EMBL" id="CP000155">
    <property type="protein sequence ID" value="ABC28189.1"/>
    <property type="molecule type" value="Genomic_DNA"/>
</dbReference>
<dbReference type="RefSeq" id="WP_011395262.1">
    <property type="nucleotide sequence ID" value="NC_007645.1"/>
</dbReference>
<dbReference type="InterPro" id="IPR018247">
    <property type="entry name" value="EF_Hand_1_Ca_BS"/>
</dbReference>
<dbReference type="AlphaFoldDB" id="Q2SMD5"/>
<dbReference type="Proteomes" id="UP000000238">
    <property type="component" value="Chromosome"/>
</dbReference>
<evidence type="ECO:0000313" key="2">
    <source>
        <dbReference type="EMBL" id="ABC28189.1"/>
    </source>
</evidence>
<sequence length="1145" mass="122618">MVDKKRTVSFLYIAAHFFVFLIGCLLIQTSFAQEDGDVWPTPNGLSAPSMLLTRSSPFDPPDTDSFFADDGPGLDTGCTFNTSPEHPLIIDVMIDVSVGPVDGDGYLLDSAPLIAQGVIPATVDIIMPGYDVDYNGSPPPERDEVVFNGTSLGVLTGDNNVWKLSTFTVSIDNIKFPAPPAPGSPPAPRANRIQINVDTLSTGRWCTAIDWVALILPVEPKVALTLEPTDSNPVRVNNLASNDLIDVIYQQTADASCNLTEVIGPKDDYPFSGPAESGWFGSGEVKIRTRLDACPTGSLPSDAEVEASWSIVGTALHGTEVWSGPEGDMTLTMPDVIGSYDVEFEYKVDGDALPTITRKLFVTKTTPITAGAPRISWYQNATDWASGLIDEADVLEHLLSGGYAYGGLNWRYGYSFGSVAKCHWTQLSADPITCDYSDCYVFSDVFENMAATLGIGGLSAVRTDGRGNGFVTTGAPSLDPAFTGSARPFAGGPYDKYEFSSHSLRKRGFLFPDYYDATFNGIYSAVNEFILWNHNGAVDYDADGGYLETFEGAKVYPVPGANSYDSWGDFKYKAPAPFALLASASNDQGVMMIEPDLSIPGDVEYVTPDSNSDGAYEALIANVRVDIKRAGVYLVMATLHKDGEVIANMPEFESMKFTQDTIGDAPGTYTAELKFSGEQILRAGKNGPYDVKVIAFAEGSTPVQAMLPTPAYAYAQFGEKGSYLTDMTDTAVDTDSDARYDYLEAVVQAKVATAGEYILQGTLMKAGKTVANTTERFALDSGAHSLSLRFLGSTIFRSGEDGPYELVVGLFNADGERQADIGALTQAYHHGEFEGLLDITGSLSDQGVDTNGNGLFEQLKVQFNAELRASGTFLVSAALSNAAGPLAVFMDEVKTFSRGEQTITLNFSGPEINQLQLDGPYFVRVTLRHPDTLKIVDQAAHRDATRTYSHSDFEPISTPGAIVLTGASSDAGVDNNGNGLYDLLRVKVGVSLARSDVYTWSARLVDVKGAEIGFNSKTGSLLKGDAEIEFNFAGLPIGQNGVAGPYYVRGLLMYGSSGGNLVASNVAATKGYAASEFEGYSGPVKGDIDGDGDVDRDDLDEVISARNTPASGSDDPRDLDGDGMITSLDARQLRLLCTRPYCATH</sequence>
<reference evidence="2 3" key="1">
    <citation type="journal article" date="2005" name="Nucleic Acids Res.">
        <title>Genomic blueprint of Hahella chejuensis, a marine microbe producing an algicidal agent.</title>
        <authorList>
            <person name="Jeong H."/>
            <person name="Yim J.H."/>
            <person name="Lee C."/>
            <person name="Choi S.-H."/>
            <person name="Park Y.K."/>
            <person name="Yoon S.H."/>
            <person name="Hur C.-G."/>
            <person name="Kang H.-Y."/>
            <person name="Kim D."/>
            <person name="Lee H.H."/>
            <person name="Park K.H."/>
            <person name="Park S.-H."/>
            <person name="Park H.-S."/>
            <person name="Lee H.K."/>
            <person name="Oh T.K."/>
            <person name="Kim J.F."/>
        </authorList>
    </citation>
    <scope>NUCLEOTIDE SEQUENCE [LARGE SCALE GENOMIC DNA]</scope>
    <source>
        <strain evidence="2 3">KCTC 2396</strain>
    </source>
</reference>
<name>Q2SMD5_HAHCH</name>